<dbReference type="EMBL" id="CP050854">
    <property type="protein sequence ID" value="QTF08533.1"/>
    <property type="molecule type" value="Genomic_DNA"/>
</dbReference>
<evidence type="ECO:0000313" key="2">
    <source>
        <dbReference type="EMBL" id="QTF08533.1"/>
    </source>
</evidence>
<proteinExistence type="predicted"/>
<dbReference type="Gene3D" id="3.90.1580.10">
    <property type="entry name" value="paralog of FGE (formylglycine-generating enzyme)"/>
    <property type="match status" value="1"/>
</dbReference>
<dbReference type="InterPro" id="IPR005532">
    <property type="entry name" value="SUMF_dom"/>
</dbReference>
<dbReference type="InterPro" id="IPR051043">
    <property type="entry name" value="Sulfatase_Mod_Factor_Kinase"/>
</dbReference>
<protein>
    <submittedName>
        <fullName evidence="2">Formylglycine-generating enzyme family protein</fullName>
    </submittedName>
</protein>
<dbReference type="SUPFAM" id="SSF56436">
    <property type="entry name" value="C-type lectin-like"/>
    <property type="match status" value="1"/>
</dbReference>
<gene>
    <name evidence="2" type="ORF">HC231_11930</name>
</gene>
<organism evidence="2 3">
    <name type="scientific">Brenneria izadpanahii</name>
    <dbReference type="NCBI Taxonomy" id="2722756"/>
    <lineage>
        <taxon>Bacteria</taxon>
        <taxon>Pseudomonadati</taxon>
        <taxon>Pseudomonadota</taxon>
        <taxon>Gammaproteobacteria</taxon>
        <taxon>Enterobacterales</taxon>
        <taxon>Pectobacteriaceae</taxon>
        <taxon>Brenneria</taxon>
    </lineage>
</organism>
<keyword evidence="3" id="KW-1185">Reference proteome</keyword>
<sequence length="337" mass="37604">MLQVSSVLLVLIVSMLYSGGMAKAIYFYDFYFGVDKDDESYEPSEPIVPDADMVKILQADLVKRALANMVAINGGRFTMGPDDCRNYPLIASCAGSPVYPVQLSDYALSKYKITNQDFDLFLAAHQRLVNPFPSGQYINYLFWNIRHSPPFAQFPAQISWQDAEAYCQWVGRQVNQPMHLPTEAQWEYAARNRGQYNGFATDDGTIQPGRNVPEDREIFSNLFMLDANVVNVGSVTPNPLGIYDLIGNGKEWVYDWYSEKARGNSLAIDPVGPSEPSYSEEGPAKVIRPLAFYADSLGKGVTVHDRDFAGIQPDNLPGGKGKITARCAIWSHDETRN</sequence>
<dbReference type="Pfam" id="PF03781">
    <property type="entry name" value="FGE-sulfatase"/>
    <property type="match status" value="1"/>
</dbReference>
<dbReference type="Proteomes" id="UP000671960">
    <property type="component" value="Chromosome"/>
</dbReference>
<name>A0ABX7US23_9GAMM</name>
<evidence type="ECO:0000313" key="3">
    <source>
        <dbReference type="Proteomes" id="UP000671960"/>
    </source>
</evidence>
<dbReference type="PANTHER" id="PTHR23150:SF19">
    <property type="entry name" value="FORMYLGLYCINE-GENERATING ENZYME"/>
    <property type="match status" value="1"/>
</dbReference>
<dbReference type="InterPro" id="IPR042095">
    <property type="entry name" value="SUMF_sf"/>
</dbReference>
<evidence type="ECO:0000259" key="1">
    <source>
        <dbReference type="Pfam" id="PF03781"/>
    </source>
</evidence>
<accession>A0ABX7US23</accession>
<reference evidence="2 3" key="1">
    <citation type="submission" date="2020-03" db="EMBL/GenBank/DDBJ databases">
        <authorList>
            <person name="Bakhshi Ganjeh M."/>
        </authorList>
    </citation>
    <scope>NUCLEOTIDE SEQUENCE [LARGE SCALE GENOMIC DNA]</scope>
    <source>
        <strain evidence="3">Iran 50</strain>
    </source>
</reference>
<feature type="domain" description="Sulfatase-modifying factor enzyme-like" evidence="1">
    <location>
        <begin position="67"/>
        <end position="264"/>
    </location>
</feature>
<dbReference type="RefSeq" id="WP_208231154.1">
    <property type="nucleotide sequence ID" value="NZ_CP050854.1"/>
</dbReference>
<dbReference type="InterPro" id="IPR016187">
    <property type="entry name" value="CTDL_fold"/>
</dbReference>
<dbReference type="PANTHER" id="PTHR23150">
    <property type="entry name" value="SULFATASE MODIFYING FACTOR 1, 2"/>
    <property type="match status" value="1"/>
</dbReference>